<dbReference type="InterPro" id="IPR006905">
    <property type="entry name" value="Flavin_halogenase"/>
</dbReference>
<dbReference type="SUPFAM" id="SSF51905">
    <property type="entry name" value="FAD/NAD(P)-binding domain"/>
    <property type="match status" value="1"/>
</dbReference>
<sequence length="507" mass="57188">MSKPEHIIVVGGGTAGWMAACLLSQAWGISDKRQDSAPTRVTLIESADIDTIGVGEGSTPYMREFFKRLGITEKEWMPACNATYKCGISFPEWSTKPGHESYFHPFFSQLDLEPAADFFNNCNLRRRGQRVAAHPDEYFVAAELARQQLSPIPRQLFEFEHDYAYHFDAGLLATFLKNFARTRGVKHVIDNVTDVALCSEGNIKHLATGEHGCVTADVFFDCSGFASLLMGKALQEPFIAYSDTLFNDRAVALPTPLDARQPIPSDTVSRAASAGWMWRIPLTTRYGNGYVYSSRYLSAEAAEQELRQQLGAEAEGVEARHLKMRVGRVSQHWKNNCVAAGLSQGFIEPLEATAIGLIQFTVERFIEHFEKGGFTDVHRQSFNDHVNKAFDGTRDYVSLHYRLNSRDDTAYWRDSREQGNTSASLAKLMQSWEQGTDFDAALTAEKAFQIYMRPSWYAIFSGMGHYPEFSDDTLEDTRSAERSRRLCRRTAKKFKPHHANWLMAMGQ</sequence>
<dbReference type="Proteomes" id="UP000787472">
    <property type="component" value="Unassembled WGS sequence"/>
</dbReference>
<dbReference type="RefSeq" id="WP_167182991.1">
    <property type="nucleotide sequence ID" value="NZ_JAAONZ010000003.1"/>
</dbReference>
<evidence type="ECO:0000313" key="3">
    <source>
        <dbReference type="EMBL" id="NHO65025.1"/>
    </source>
</evidence>
<proteinExistence type="predicted"/>
<accession>A0A9E5JUX2</accession>
<keyword evidence="2" id="KW-0285">Flavoprotein</keyword>
<comment type="caution">
    <text evidence="3">The sequence shown here is derived from an EMBL/GenBank/DDBJ whole genome shotgun (WGS) entry which is preliminary data.</text>
</comment>
<dbReference type="AlphaFoldDB" id="A0A9E5JUX2"/>
<feature type="binding site" evidence="2">
    <location>
        <position position="351"/>
    </location>
    <ligand>
        <name>L-tryptophan</name>
        <dbReference type="ChEBI" id="CHEBI:57912"/>
    </ligand>
</feature>
<dbReference type="PANTHER" id="PTHR43747:SF4">
    <property type="entry name" value="FLAVIN-DEPENDENT TRYPTOPHAN HALOGENASE"/>
    <property type="match status" value="1"/>
</dbReference>
<dbReference type="InterPro" id="IPR033856">
    <property type="entry name" value="Trp_halogen"/>
</dbReference>
<feature type="binding site" evidence="2">
    <location>
        <position position="192"/>
    </location>
    <ligand>
        <name>FAD</name>
        <dbReference type="ChEBI" id="CHEBI:57692"/>
    </ligand>
</feature>
<dbReference type="PROSITE" id="PS51257">
    <property type="entry name" value="PROKAR_LIPOPROTEIN"/>
    <property type="match status" value="1"/>
</dbReference>
<dbReference type="GO" id="GO:0000166">
    <property type="term" value="F:nucleotide binding"/>
    <property type="evidence" value="ECO:0007669"/>
    <property type="project" value="UniProtKB-KW"/>
</dbReference>
<keyword evidence="4" id="KW-1185">Reference proteome</keyword>
<feature type="binding site" evidence="2">
    <location>
        <position position="85"/>
    </location>
    <ligand>
        <name>7-chloro-L-tryptophan</name>
        <dbReference type="ChEBI" id="CHEBI:58713"/>
    </ligand>
</feature>
<reference evidence="3" key="1">
    <citation type="submission" date="2020-03" db="EMBL/GenBank/DDBJ databases">
        <authorList>
            <person name="Guo F."/>
        </authorList>
    </citation>
    <scope>NUCLEOTIDE SEQUENCE</scope>
    <source>
        <strain evidence="3">JCM 30134</strain>
    </source>
</reference>
<dbReference type="PIRSF" id="PIRSF011396">
    <property type="entry name" value="Trp_halogenase"/>
    <property type="match status" value="1"/>
</dbReference>
<feature type="active site" evidence="1">
    <location>
        <position position="85"/>
    </location>
</feature>
<dbReference type="Pfam" id="PF04820">
    <property type="entry name" value="Trp_halogenase"/>
    <property type="match status" value="1"/>
</dbReference>
<dbReference type="InterPro" id="IPR050816">
    <property type="entry name" value="Flavin-dep_Halogenase_NPB"/>
</dbReference>
<feature type="binding site" evidence="2">
    <location>
        <begin position="12"/>
        <end position="15"/>
    </location>
    <ligand>
        <name>FAD</name>
        <dbReference type="ChEBI" id="CHEBI:57692"/>
    </ligand>
</feature>
<dbReference type="PANTHER" id="PTHR43747">
    <property type="entry name" value="FAD-BINDING PROTEIN"/>
    <property type="match status" value="1"/>
</dbReference>
<evidence type="ECO:0000256" key="1">
    <source>
        <dbReference type="PIRSR" id="PIRSR011396-1"/>
    </source>
</evidence>
<dbReference type="InterPro" id="IPR036188">
    <property type="entry name" value="FAD/NAD-bd_sf"/>
</dbReference>
<keyword evidence="2" id="KW-0547">Nucleotide-binding</keyword>
<evidence type="ECO:0000256" key="2">
    <source>
        <dbReference type="PIRSR" id="PIRSR011396-2"/>
    </source>
</evidence>
<dbReference type="EMBL" id="JAAONZ010000003">
    <property type="protein sequence ID" value="NHO65025.1"/>
    <property type="molecule type" value="Genomic_DNA"/>
</dbReference>
<evidence type="ECO:0000313" key="4">
    <source>
        <dbReference type="Proteomes" id="UP000787472"/>
    </source>
</evidence>
<organism evidence="3 4">
    <name type="scientific">Pseudomaricurvus hydrocarbonicus</name>
    <dbReference type="NCBI Taxonomy" id="1470433"/>
    <lineage>
        <taxon>Bacteria</taxon>
        <taxon>Pseudomonadati</taxon>
        <taxon>Pseudomonadota</taxon>
        <taxon>Gammaproteobacteria</taxon>
        <taxon>Cellvibrionales</taxon>
        <taxon>Cellvibrionaceae</taxon>
        <taxon>Pseudomaricurvus</taxon>
    </lineage>
</organism>
<dbReference type="Gene3D" id="3.50.50.60">
    <property type="entry name" value="FAD/NAD(P)-binding domain"/>
    <property type="match status" value="1"/>
</dbReference>
<protein>
    <submittedName>
        <fullName evidence="3">Tryptophan 7-halogenase</fullName>
    </submittedName>
</protein>
<name>A0A9E5JUX2_9GAMM</name>
<feature type="binding site" evidence="2">
    <location>
        <position position="355"/>
    </location>
    <ligand>
        <name>FAD</name>
        <dbReference type="ChEBI" id="CHEBI:57692"/>
    </ligand>
</feature>
<feature type="binding site" evidence="2">
    <location>
        <position position="342"/>
    </location>
    <ligand>
        <name>FAD</name>
        <dbReference type="ChEBI" id="CHEBI:57692"/>
    </ligand>
</feature>
<keyword evidence="2" id="KW-0274">FAD</keyword>
<gene>
    <name evidence="3" type="ORF">G8770_05660</name>
</gene>
<dbReference type="GO" id="GO:0004497">
    <property type="term" value="F:monooxygenase activity"/>
    <property type="evidence" value="ECO:0007669"/>
    <property type="project" value="InterPro"/>
</dbReference>